<dbReference type="Proteomes" id="UP000324091">
    <property type="component" value="Chromosome 16"/>
</dbReference>
<gene>
    <name evidence="3" type="ORF">D4764_16G0000490</name>
</gene>
<name>A0A5C6NVM0_9TELE</name>
<evidence type="ECO:0000259" key="2">
    <source>
        <dbReference type="Pfam" id="PF00078"/>
    </source>
</evidence>
<accession>A0A5C6NVM0</accession>
<dbReference type="AlphaFoldDB" id="A0A5C6NVM0"/>
<proteinExistence type="predicted"/>
<reference evidence="3 4" key="1">
    <citation type="submission" date="2019-04" db="EMBL/GenBank/DDBJ databases">
        <title>Chromosome genome assembly for Takifugu flavidus.</title>
        <authorList>
            <person name="Xiao S."/>
        </authorList>
    </citation>
    <scope>NUCLEOTIDE SEQUENCE [LARGE SCALE GENOMIC DNA]</scope>
    <source>
        <strain evidence="3">HTHZ2018</strain>
        <tissue evidence="3">Muscle</tissue>
    </source>
</reference>
<dbReference type="CDD" id="cd01650">
    <property type="entry name" value="RT_nLTR_like"/>
    <property type="match status" value="1"/>
</dbReference>
<keyword evidence="4" id="KW-1185">Reference proteome</keyword>
<dbReference type="InterPro" id="IPR000477">
    <property type="entry name" value="RT_dom"/>
</dbReference>
<feature type="domain" description="Reverse transcriptase" evidence="2">
    <location>
        <begin position="347"/>
        <end position="536"/>
    </location>
</feature>
<dbReference type="PANTHER" id="PTHR47027">
    <property type="entry name" value="REVERSE TRANSCRIPTASE DOMAIN-CONTAINING PROTEIN"/>
    <property type="match status" value="1"/>
</dbReference>
<dbReference type="Pfam" id="PF00078">
    <property type="entry name" value="RVT_1"/>
    <property type="match status" value="1"/>
</dbReference>
<organism evidence="3 4">
    <name type="scientific">Takifugu flavidus</name>
    <name type="common">sansaifugu</name>
    <dbReference type="NCBI Taxonomy" id="433684"/>
    <lineage>
        <taxon>Eukaryota</taxon>
        <taxon>Metazoa</taxon>
        <taxon>Chordata</taxon>
        <taxon>Craniata</taxon>
        <taxon>Vertebrata</taxon>
        <taxon>Euteleostomi</taxon>
        <taxon>Actinopterygii</taxon>
        <taxon>Neopterygii</taxon>
        <taxon>Teleostei</taxon>
        <taxon>Neoteleostei</taxon>
        <taxon>Acanthomorphata</taxon>
        <taxon>Eupercaria</taxon>
        <taxon>Tetraodontiformes</taxon>
        <taxon>Tetradontoidea</taxon>
        <taxon>Tetraodontidae</taxon>
        <taxon>Takifugu</taxon>
    </lineage>
</organism>
<sequence length="537" mass="58621">MFGGNQAPLFTSQCSPCSAACWGQQQAVGGFQQLRQSNNSGGSPEDSGNSTRCGPLLSKHAGSTDTKCYDPKCSPDQHSHYVRVDKWNEGGHRQLHWQLETFGNITEKLIPEAFSPEMYLRTGNIQNSELENQRQELCCLGLYAPGRGSHGKQVLGLGVGHVGKRLVAGPLPMESGRAHPEEATWDPLPVGSPPAGGAKGVSGEGYHQAEEGVISGLTGLFGTPEAADRYQQTKRSGATAVDKAKTRAWEEFGEAMESDFRTTSKRMVWIGGRNTSRTSSIPPTPSNEEAGPGDLGIGSHISGAEVAEVGKAPGVDEIRPEFLKALDVIGLSWLTRLCNIAWTSGAKRDRRVCSNYRGITLLSLPGKVFSGVLERRVRQIVEPRIPEEQCGFHLGRETVDHLYTLSRVFEGAWEFAQPVHMCFVDLKKAFNRVPWGVLWGVLREYGVPDPLIWAVRSLYDRCQSLVRIAGSKSNSFLVRVSLRQGCPLSLILFVTFMDRISTCSHGVEGVRFGKLRIGSLLFADDVVLLASSARDLQ</sequence>
<evidence type="ECO:0000313" key="4">
    <source>
        <dbReference type="Proteomes" id="UP000324091"/>
    </source>
</evidence>
<comment type="caution">
    <text evidence="3">The sequence shown here is derived from an EMBL/GenBank/DDBJ whole genome shotgun (WGS) entry which is preliminary data.</text>
</comment>
<dbReference type="PANTHER" id="PTHR47027:SF30">
    <property type="entry name" value="THAP-TYPE DOMAIN-CONTAINING PROTEIN"/>
    <property type="match status" value="1"/>
</dbReference>
<feature type="region of interest" description="Disordered" evidence="1">
    <location>
        <begin position="34"/>
        <end position="56"/>
    </location>
</feature>
<evidence type="ECO:0000313" key="3">
    <source>
        <dbReference type="EMBL" id="TWW71552.1"/>
    </source>
</evidence>
<dbReference type="EMBL" id="RHFK02000008">
    <property type="protein sequence ID" value="TWW71552.1"/>
    <property type="molecule type" value="Genomic_DNA"/>
</dbReference>
<evidence type="ECO:0000256" key="1">
    <source>
        <dbReference type="SAM" id="MobiDB-lite"/>
    </source>
</evidence>
<feature type="compositionally biased region" description="Polar residues" evidence="1">
    <location>
        <begin position="34"/>
        <end position="52"/>
    </location>
</feature>
<protein>
    <submittedName>
        <fullName evidence="3">R2DM Retrovirus-related Pol polyprotein from type II retrotransposable element</fullName>
    </submittedName>
</protein>